<gene>
    <name evidence="1" type="ORF">F2Q69_00012217</name>
</gene>
<organism evidence="1 2">
    <name type="scientific">Brassica cretica</name>
    <name type="common">Mustard</name>
    <dbReference type="NCBI Taxonomy" id="69181"/>
    <lineage>
        <taxon>Eukaryota</taxon>
        <taxon>Viridiplantae</taxon>
        <taxon>Streptophyta</taxon>
        <taxon>Embryophyta</taxon>
        <taxon>Tracheophyta</taxon>
        <taxon>Spermatophyta</taxon>
        <taxon>Magnoliopsida</taxon>
        <taxon>eudicotyledons</taxon>
        <taxon>Gunneridae</taxon>
        <taxon>Pentapetalae</taxon>
        <taxon>rosids</taxon>
        <taxon>malvids</taxon>
        <taxon>Brassicales</taxon>
        <taxon>Brassicaceae</taxon>
        <taxon>Brassiceae</taxon>
        <taxon>Brassica</taxon>
    </lineage>
</organism>
<dbReference type="EMBL" id="QGKX02000996">
    <property type="protein sequence ID" value="KAF3558435.1"/>
    <property type="molecule type" value="Genomic_DNA"/>
</dbReference>
<dbReference type="AlphaFoldDB" id="A0A8S9R6L3"/>
<accession>A0A8S9R6L3</accession>
<name>A0A8S9R6L3_BRACR</name>
<dbReference type="Proteomes" id="UP000712600">
    <property type="component" value="Unassembled WGS sequence"/>
</dbReference>
<evidence type="ECO:0000313" key="1">
    <source>
        <dbReference type="EMBL" id="KAF3558435.1"/>
    </source>
</evidence>
<proteinExistence type="predicted"/>
<evidence type="ECO:0000313" key="2">
    <source>
        <dbReference type="Proteomes" id="UP000712600"/>
    </source>
</evidence>
<protein>
    <submittedName>
        <fullName evidence="1">Uncharacterized protein</fullName>
    </submittedName>
</protein>
<comment type="caution">
    <text evidence="1">The sequence shown here is derived from an EMBL/GenBank/DDBJ whole genome shotgun (WGS) entry which is preliminary data.</text>
</comment>
<sequence>MTTKPRTEQRHGMEKLWSFVMQQAAEMETGGQGGTSLSIFLFLLPFITGVS</sequence>
<reference evidence="1" key="1">
    <citation type="submission" date="2019-12" db="EMBL/GenBank/DDBJ databases">
        <title>Genome sequencing and annotation of Brassica cretica.</title>
        <authorList>
            <person name="Studholme D.J."/>
            <person name="Sarris P."/>
        </authorList>
    </citation>
    <scope>NUCLEOTIDE SEQUENCE</scope>
    <source>
        <strain evidence="1">PFS-109/04</strain>
        <tissue evidence="1">Leaf</tissue>
    </source>
</reference>